<evidence type="ECO:0000256" key="1">
    <source>
        <dbReference type="ARBA" id="ARBA00023125"/>
    </source>
</evidence>
<dbReference type="GO" id="GO:0003700">
    <property type="term" value="F:DNA-binding transcription factor activity"/>
    <property type="evidence" value="ECO:0007669"/>
    <property type="project" value="InterPro"/>
</dbReference>
<evidence type="ECO:0000313" key="6">
    <source>
        <dbReference type="Proteomes" id="UP000681131"/>
    </source>
</evidence>
<dbReference type="PROSITE" id="PS50937">
    <property type="entry name" value="HTH_MERR_2"/>
    <property type="match status" value="1"/>
</dbReference>
<keyword evidence="1" id="KW-0238">DNA-binding</keyword>
<dbReference type="Proteomes" id="UP000251120">
    <property type="component" value="Chromosome"/>
</dbReference>
<dbReference type="EMBL" id="CP043424">
    <property type="protein sequence ID" value="QIW12284.1"/>
    <property type="molecule type" value="Genomic_DNA"/>
</dbReference>
<dbReference type="EMBL" id="CP021781">
    <property type="protein sequence ID" value="AXA34045.1"/>
    <property type="molecule type" value="Genomic_DNA"/>
</dbReference>
<dbReference type="KEGG" id="fad:CDH04_06315"/>
<evidence type="ECO:0000313" key="4">
    <source>
        <dbReference type="EMBL" id="QIW12284.1"/>
    </source>
</evidence>
<reference evidence="4 6" key="2">
    <citation type="submission" date="2019-08" db="EMBL/GenBank/DDBJ databases">
        <title>Complete genome sequences of Francisella adeliensis (FSC1325 and FSC1326).</title>
        <authorList>
            <person name="Ohrman C."/>
            <person name="Uneklint I."/>
            <person name="Vallesi A."/>
            <person name="Karlsson L."/>
            <person name="Sjodin A."/>
        </authorList>
    </citation>
    <scope>NUCLEOTIDE SEQUENCE [LARGE SCALE GENOMIC DNA]</scope>
    <source>
        <strain evidence="4 6">FSC1325</strain>
    </source>
</reference>
<proteinExistence type="predicted"/>
<dbReference type="PANTHER" id="PTHR30204:SF96">
    <property type="entry name" value="CHROMOSOME-ANCHORING PROTEIN RACA"/>
    <property type="match status" value="1"/>
</dbReference>
<evidence type="ECO:0000313" key="3">
    <source>
        <dbReference type="EMBL" id="AXA34045.1"/>
    </source>
</evidence>
<dbReference type="PANTHER" id="PTHR30204">
    <property type="entry name" value="REDOX-CYCLING DRUG-SENSING TRANSCRIPTIONAL ACTIVATOR SOXR"/>
    <property type="match status" value="1"/>
</dbReference>
<dbReference type="InterPro" id="IPR000551">
    <property type="entry name" value="MerR-type_HTH_dom"/>
</dbReference>
<evidence type="ECO:0000259" key="2">
    <source>
        <dbReference type="PROSITE" id="PS50937"/>
    </source>
</evidence>
<dbReference type="InterPro" id="IPR047057">
    <property type="entry name" value="MerR_fam"/>
</dbReference>
<gene>
    <name evidence="3" type="ORF">CDH04_06315</name>
    <name evidence="4" type="ORF">FZC43_06315</name>
</gene>
<dbReference type="GO" id="GO:0003677">
    <property type="term" value="F:DNA binding"/>
    <property type="evidence" value="ECO:0007669"/>
    <property type="project" value="UniProtKB-KW"/>
</dbReference>
<protein>
    <submittedName>
        <fullName evidence="4">MerR family transcriptional regulator</fullName>
    </submittedName>
</protein>
<sequence length="311" mass="36784">MQWYTKEISSLTGVSIKALYHYDKIGLLVPIRTSNGYRIYSEKDLIKLQNIIALKVFGFNLKQVKEILSNNLDISKSLNLQLKLLQKQQIHLQSMVEILEVAITKSKNEKFDFNEIFKLIKEHNMREIHQDDSIKEILDDLEIQQYEQLQKDLQSKKKISAKMFTVKWKNICDEISLNIKTDPSSDYGIKMGEKIHAAVYNLYGRKYARLKHAIWYKGFISAKENNPISKEVIAWIEQAMQAYFSNRCRKIFMNLGEKEDTLIAEQFGQLLDEMYGCEDDLKLRFFENLYKHSKVPEKTKRWVRKNYKTFI</sequence>
<evidence type="ECO:0000313" key="5">
    <source>
        <dbReference type="Proteomes" id="UP000251120"/>
    </source>
</evidence>
<dbReference type="CDD" id="cd01106">
    <property type="entry name" value="HTH_TipAL-Mta"/>
    <property type="match status" value="1"/>
</dbReference>
<dbReference type="OrthoDB" id="9808480at2"/>
<accession>A0A2Z4Y087</accession>
<organism evidence="3 5">
    <name type="scientific">Francisella adeliensis</name>
    <dbReference type="NCBI Taxonomy" id="2007306"/>
    <lineage>
        <taxon>Bacteria</taxon>
        <taxon>Pseudomonadati</taxon>
        <taxon>Pseudomonadota</taxon>
        <taxon>Gammaproteobacteria</taxon>
        <taxon>Thiotrichales</taxon>
        <taxon>Francisellaceae</taxon>
        <taxon>Francisella</taxon>
    </lineage>
</organism>
<dbReference type="Gene3D" id="1.10.1660.10">
    <property type="match status" value="1"/>
</dbReference>
<feature type="domain" description="HTH merR-type" evidence="2">
    <location>
        <begin position="1"/>
        <end position="70"/>
    </location>
</feature>
<keyword evidence="6" id="KW-1185">Reference proteome</keyword>
<dbReference type="RefSeq" id="WP_112870221.1">
    <property type="nucleotide sequence ID" value="NZ_CP021781.1"/>
</dbReference>
<dbReference type="AlphaFoldDB" id="A0A2Z4Y087"/>
<name>A0A2Z4Y087_9GAMM</name>
<dbReference type="Pfam" id="PF13411">
    <property type="entry name" value="MerR_1"/>
    <property type="match status" value="1"/>
</dbReference>
<dbReference type="SMART" id="SM00422">
    <property type="entry name" value="HTH_MERR"/>
    <property type="match status" value="1"/>
</dbReference>
<dbReference type="Proteomes" id="UP000681131">
    <property type="component" value="Chromosome"/>
</dbReference>
<dbReference type="InterPro" id="IPR009061">
    <property type="entry name" value="DNA-bd_dom_put_sf"/>
</dbReference>
<dbReference type="SUPFAM" id="SSF46955">
    <property type="entry name" value="Putative DNA-binding domain"/>
    <property type="match status" value="1"/>
</dbReference>
<reference evidence="3 5" key="1">
    <citation type="submission" date="2017-06" db="EMBL/GenBank/DDBJ databases">
        <title>Complete genome of Francisella adeliensis.</title>
        <authorList>
            <person name="Vallesi A."/>
            <person name="Sjodin A."/>
        </authorList>
    </citation>
    <scope>NUCLEOTIDE SEQUENCE [LARGE SCALE GENOMIC DNA]</scope>
    <source>
        <strain evidence="3 5">FDC440</strain>
    </source>
</reference>